<sequence length="49" mass="5125">MPSLSLPILTKVISPAVTHSTRFSTVLTAPLTTTRGPAAGVTLAEFDTR</sequence>
<reference evidence="1 2" key="1">
    <citation type="submission" date="2013-12" db="EMBL/GenBank/DDBJ databases">
        <authorList>
            <person name="Madinger N."/>
            <person name="Lenaerts A."/>
            <person name="Ordway D."/>
            <person name="DeGroote M.A."/>
            <person name="Parker T."/>
            <person name="Sizemore C."/>
            <person name="Tallon L.J."/>
            <person name="Sadzewicz L.K."/>
            <person name="Sengamalay N."/>
            <person name="Fraser C.M."/>
            <person name="Hine E."/>
            <person name="Shefchek K.A."/>
            <person name="Das S.P."/>
            <person name="Tettelin H."/>
        </authorList>
    </citation>
    <scope>NUCLEOTIDE SEQUENCE [LARGE SCALE GENOMIC DNA]</scope>
    <source>
        <strain evidence="1 2">21</strain>
    </source>
</reference>
<gene>
    <name evidence="1" type="ORF">I543_3500</name>
</gene>
<proteinExistence type="predicted"/>
<protein>
    <submittedName>
        <fullName evidence="1">Uncharacterized protein</fullName>
    </submittedName>
</protein>
<evidence type="ECO:0000313" key="2">
    <source>
        <dbReference type="Proteomes" id="UP000020103"/>
    </source>
</evidence>
<comment type="caution">
    <text evidence="1">The sequence shown here is derived from an EMBL/GenBank/DDBJ whole genome shotgun (WGS) entry which is preliminary data.</text>
</comment>
<name>A0A829QA59_9MYCO</name>
<accession>A0A829QA59</accession>
<evidence type="ECO:0000313" key="1">
    <source>
        <dbReference type="EMBL" id="EUA49679.1"/>
    </source>
</evidence>
<dbReference type="Proteomes" id="UP000020103">
    <property type="component" value="Unassembled WGS sequence"/>
</dbReference>
<organism evidence="1 2">
    <name type="scientific">Mycobacteroides abscessus 21</name>
    <dbReference type="NCBI Taxonomy" id="1299324"/>
    <lineage>
        <taxon>Bacteria</taxon>
        <taxon>Bacillati</taxon>
        <taxon>Actinomycetota</taxon>
        <taxon>Actinomycetes</taxon>
        <taxon>Mycobacteriales</taxon>
        <taxon>Mycobacteriaceae</taxon>
        <taxon>Mycobacteroides</taxon>
        <taxon>Mycobacteroides abscessus</taxon>
    </lineage>
</organism>
<dbReference type="AlphaFoldDB" id="A0A829QA59"/>
<dbReference type="EMBL" id="JAOF01000001">
    <property type="protein sequence ID" value="EUA49679.1"/>
    <property type="molecule type" value="Genomic_DNA"/>
</dbReference>